<evidence type="ECO:0000313" key="3">
    <source>
        <dbReference type="Proteomes" id="UP000326396"/>
    </source>
</evidence>
<proteinExistence type="predicted"/>
<evidence type="ECO:0000256" key="1">
    <source>
        <dbReference type="SAM" id="MobiDB-lite"/>
    </source>
</evidence>
<name>A0A5N6Q275_9ASTR</name>
<dbReference type="EMBL" id="SZYD01000001">
    <property type="protein sequence ID" value="KAD7478061.1"/>
    <property type="molecule type" value="Genomic_DNA"/>
</dbReference>
<comment type="caution">
    <text evidence="2">The sequence shown here is derived from an EMBL/GenBank/DDBJ whole genome shotgun (WGS) entry which is preliminary data.</text>
</comment>
<feature type="compositionally biased region" description="Low complexity" evidence="1">
    <location>
        <begin position="157"/>
        <end position="167"/>
    </location>
</feature>
<sequence length="317" mass="36007">MMNMGENRVQNGVTDCPESRNEVSVEKWEKWPSRYAEEELRSLRASGTFRSHPGTFIRGQIIFLPTELLQIRLNSIMELKVLILELYLVNPYNEALRYVPTGNILRTELDVRKELDTAMNDQGERYIYQRFPYVVLDDTPSDSSGADSDPDEALSVASQATPAAPRTPSAPRPVTPPPPAPAHQPAPMPSPPRVPAWDGLRRMRGQARKTTGLPPRHQMAQRDEPSTQCPMRLSMWWDGIWAGRRLDPGVCPIYKHTELDDTGGVNEIKAFQEPMETDDIVQNCAELVVTIRIQDIQIVVNKTHWLSCWCSFQWITC</sequence>
<accession>A0A5N6Q275</accession>
<feature type="region of interest" description="Disordered" evidence="1">
    <location>
        <begin position="138"/>
        <end position="226"/>
    </location>
</feature>
<feature type="compositionally biased region" description="Pro residues" evidence="1">
    <location>
        <begin position="168"/>
        <end position="194"/>
    </location>
</feature>
<reference evidence="2 3" key="1">
    <citation type="submission" date="2019-05" db="EMBL/GenBank/DDBJ databases">
        <title>Mikania micrantha, genome provides insights into the molecular mechanism of rapid growth.</title>
        <authorList>
            <person name="Liu B."/>
        </authorList>
    </citation>
    <scope>NUCLEOTIDE SEQUENCE [LARGE SCALE GENOMIC DNA]</scope>
    <source>
        <strain evidence="2">NLD-2019</strain>
        <tissue evidence="2">Leaf</tissue>
    </source>
</reference>
<gene>
    <name evidence="2" type="ORF">E3N88_01197</name>
</gene>
<organism evidence="2 3">
    <name type="scientific">Mikania micrantha</name>
    <name type="common">bitter vine</name>
    <dbReference type="NCBI Taxonomy" id="192012"/>
    <lineage>
        <taxon>Eukaryota</taxon>
        <taxon>Viridiplantae</taxon>
        <taxon>Streptophyta</taxon>
        <taxon>Embryophyta</taxon>
        <taxon>Tracheophyta</taxon>
        <taxon>Spermatophyta</taxon>
        <taxon>Magnoliopsida</taxon>
        <taxon>eudicotyledons</taxon>
        <taxon>Gunneridae</taxon>
        <taxon>Pentapetalae</taxon>
        <taxon>asterids</taxon>
        <taxon>campanulids</taxon>
        <taxon>Asterales</taxon>
        <taxon>Asteraceae</taxon>
        <taxon>Asteroideae</taxon>
        <taxon>Heliantheae alliance</taxon>
        <taxon>Eupatorieae</taxon>
        <taxon>Mikania</taxon>
    </lineage>
</organism>
<dbReference type="Proteomes" id="UP000326396">
    <property type="component" value="Linkage Group LG1"/>
</dbReference>
<protein>
    <submittedName>
        <fullName evidence="2">Uncharacterized protein</fullName>
    </submittedName>
</protein>
<dbReference type="AlphaFoldDB" id="A0A5N6Q275"/>
<feature type="compositionally biased region" description="Low complexity" evidence="1">
    <location>
        <begin position="138"/>
        <end position="147"/>
    </location>
</feature>
<keyword evidence="3" id="KW-1185">Reference proteome</keyword>
<evidence type="ECO:0000313" key="2">
    <source>
        <dbReference type="EMBL" id="KAD7478061.1"/>
    </source>
</evidence>